<proteinExistence type="predicted"/>
<name>A0ABT3GU96_9RHOB</name>
<reference evidence="4 5" key="1">
    <citation type="submission" date="2022-10" db="EMBL/GenBank/DDBJ databases">
        <title>Pararhodobacter sp. nov., isolated from marine algae.</title>
        <authorList>
            <person name="Choi B.J."/>
            <person name="Kim J.M."/>
            <person name="Lee J.K."/>
            <person name="Choi D.G."/>
            <person name="Jeon C.O."/>
        </authorList>
    </citation>
    <scope>NUCLEOTIDE SEQUENCE [LARGE SCALE GENOMIC DNA]</scope>
    <source>
        <strain evidence="4 5">ZQ420</strain>
    </source>
</reference>
<evidence type="ECO:0000259" key="3">
    <source>
        <dbReference type="Pfam" id="PF01494"/>
    </source>
</evidence>
<dbReference type="InterPro" id="IPR050493">
    <property type="entry name" value="FAD-dep_Monooxygenase_BioMet"/>
</dbReference>
<dbReference type="PANTHER" id="PTHR13789:SF309">
    <property type="entry name" value="PUTATIVE (AFU_ORTHOLOGUE AFUA_6G14510)-RELATED"/>
    <property type="match status" value="1"/>
</dbReference>
<dbReference type="Proteomes" id="UP001208938">
    <property type="component" value="Unassembled WGS sequence"/>
</dbReference>
<organism evidence="4 5">
    <name type="scientific">Pararhodobacter zhoushanensis</name>
    <dbReference type="NCBI Taxonomy" id="2479545"/>
    <lineage>
        <taxon>Bacteria</taxon>
        <taxon>Pseudomonadati</taxon>
        <taxon>Pseudomonadota</taxon>
        <taxon>Alphaproteobacteria</taxon>
        <taxon>Rhodobacterales</taxon>
        <taxon>Paracoccaceae</taxon>
        <taxon>Pararhodobacter</taxon>
    </lineage>
</organism>
<sequence length="247" mass="27288">MLPYGALWTTLEWPATELPADRLTQRYVAAHRMVGVLPIGRMPGETTQRAAFFWSLRHDAYPDWQAQGLAPWQAEMRGIWPALSPFIGQITDPAQMVLARYSHGTLRKPYGDRLVHIGDSAHRASPQLGQGANMALLDALALARALDSAPAQDAPALYARMRRGHLMLYQAFSRFLTPQYQSDSRALAWFRDRIVAPIGRVPPFDRAMGAIAAGLFIPPLGGEPYANGQPVPPSWAMDAPPAPMLQR</sequence>
<dbReference type="PANTHER" id="PTHR13789">
    <property type="entry name" value="MONOOXYGENASE"/>
    <property type="match status" value="1"/>
</dbReference>
<dbReference type="InterPro" id="IPR036188">
    <property type="entry name" value="FAD/NAD-bd_sf"/>
</dbReference>
<evidence type="ECO:0000313" key="5">
    <source>
        <dbReference type="Proteomes" id="UP001208938"/>
    </source>
</evidence>
<accession>A0ABT3GU96</accession>
<dbReference type="EMBL" id="JAPDFL010000001">
    <property type="protein sequence ID" value="MCW1931107.1"/>
    <property type="molecule type" value="Genomic_DNA"/>
</dbReference>
<comment type="caution">
    <text evidence="4">The sequence shown here is derived from an EMBL/GenBank/DDBJ whole genome shotgun (WGS) entry which is preliminary data.</text>
</comment>
<dbReference type="RefSeq" id="WP_264504257.1">
    <property type="nucleotide sequence ID" value="NZ_JAPDFL010000001.1"/>
</dbReference>
<protein>
    <submittedName>
        <fullName evidence="4">FAD-dependent monooxygenase</fullName>
    </submittedName>
</protein>
<gene>
    <name evidence="4" type="ORF">OKW52_02185</name>
</gene>
<keyword evidence="5" id="KW-1185">Reference proteome</keyword>
<dbReference type="GO" id="GO:0004497">
    <property type="term" value="F:monooxygenase activity"/>
    <property type="evidence" value="ECO:0007669"/>
    <property type="project" value="UniProtKB-KW"/>
</dbReference>
<dbReference type="InterPro" id="IPR002938">
    <property type="entry name" value="FAD-bd"/>
</dbReference>
<evidence type="ECO:0000313" key="4">
    <source>
        <dbReference type="EMBL" id="MCW1931107.1"/>
    </source>
</evidence>
<evidence type="ECO:0000256" key="2">
    <source>
        <dbReference type="ARBA" id="ARBA00023033"/>
    </source>
</evidence>
<dbReference type="SUPFAM" id="SSF51905">
    <property type="entry name" value="FAD/NAD(P)-binding domain"/>
    <property type="match status" value="1"/>
</dbReference>
<feature type="domain" description="FAD-binding" evidence="3">
    <location>
        <begin position="107"/>
        <end position="147"/>
    </location>
</feature>
<dbReference type="Gene3D" id="3.50.50.60">
    <property type="entry name" value="FAD/NAD(P)-binding domain"/>
    <property type="match status" value="1"/>
</dbReference>
<keyword evidence="2 4" id="KW-0503">Monooxygenase</keyword>
<evidence type="ECO:0000256" key="1">
    <source>
        <dbReference type="ARBA" id="ARBA00023002"/>
    </source>
</evidence>
<dbReference type="Pfam" id="PF01494">
    <property type="entry name" value="FAD_binding_3"/>
    <property type="match status" value="1"/>
</dbReference>
<keyword evidence="1" id="KW-0560">Oxidoreductase</keyword>